<evidence type="ECO:0000256" key="3">
    <source>
        <dbReference type="ARBA" id="ARBA00010683"/>
    </source>
</evidence>
<dbReference type="InterPro" id="IPR024632">
    <property type="entry name" value="PLipase_D_C"/>
</dbReference>
<gene>
    <name evidence="14" type="ORF">C5167_048221</name>
</gene>
<dbReference type="SMART" id="SM00239">
    <property type="entry name" value="C2"/>
    <property type="match status" value="2"/>
</dbReference>
<evidence type="ECO:0000256" key="9">
    <source>
        <dbReference type="ARBA" id="ARBA00022963"/>
    </source>
</evidence>
<dbReference type="SUPFAM" id="SSF56024">
    <property type="entry name" value="Phospholipase D/nuclease"/>
    <property type="match status" value="4"/>
</dbReference>
<dbReference type="PROSITE" id="PS50035">
    <property type="entry name" value="PLD"/>
    <property type="match status" value="4"/>
</dbReference>
<evidence type="ECO:0000256" key="6">
    <source>
        <dbReference type="ARBA" id="ARBA00022737"/>
    </source>
</evidence>
<evidence type="ECO:0000313" key="15">
    <source>
        <dbReference type="Proteomes" id="UP000316621"/>
    </source>
</evidence>
<dbReference type="GO" id="GO:0009395">
    <property type="term" value="P:phospholipid catabolic process"/>
    <property type="evidence" value="ECO:0007669"/>
    <property type="project" value="TreeGrafter"/>
</dbReference>
<evidence type="ECO:0000256" key="5">
    <source>
        <dbReference type="ARBA" id="ARBA00022723"/>
    </source>
</evidence>
<evidence type="ECO:0000256" key="4">
    <source>
        <dbReference type="ARBA" id="ARBA00012027"/>
    </source>
</evidence>
<comment type="similarity">
    <text evidence="3">Belongs to the phospholipase D family. C2-PLD subfamily.</text>
</comment>
<sequence length="2034" mass="228013">MSNHGSPYPPYGGGDPYRYPPPPPQSQPPNSDPYAPVYPPRPGYPPYQPQPYPYQQPPSAYPPPSSAYPHPPPPSDYQYPPYSSPPPHYYAPNLNPQIHNPYPYPYSYPNPNTVPPPPTQPHLSHQPGLSHQPSLSHHGSFHYVNQHYDNPSGPARLDSFHGYERQESSAPPLPDKDSSSSYYPHLDDALSNMHLSEQHQQPQSSGPPQVSSPPGLSSKPSLQSHSSARYDHRTDMYGYSDNSFSSSHQHRPTGSPHHVYSNSSSFNGSSHYNQNLPIVPANGLQIVPVPSKGGSLKVMLMHGNFDIWVYEARNLPNMDMFHKKITDMFGGFPGKAAKLEGHLTQNKITSDPYVTISVCKSVIGRTYVMSNNENPNWLQHFNVPVAHHAAEVQFAVKDNDVVGSQLIGTVSIPTEQLYYGAKVEGSYPILGSNGKPCKPGAQLRLSIQYIPIDRLTVFSSGVGAGPDYTGVPGTYFPLRKGGKVTLYQDAHVPDGSLPSLKLDHEMHYDHGKCWSDIMTSISQARRLIYITGWSVYHKVVLVRDAAYKADYTLGDLLKDKSQEGVRVLLLVWDDPTSRNILGYNTDGLMATHDEETRRFFKHSSVQVLLCPRSAGKRHSWAKQRETETIYTHHQKTVIVDDDAGNNRRKIVAFIGGLDLCDGRYDTPQHPIFRTLQTLHKDDYHNPTYTGPTTGCPREPWHDMHSKVDGPAAYDILNNFEQRWTKTSKRHGIKKLKKSSDDALLRTERMPDFIGINEIQSFSVDDPESWHVQIFRSIDSNSVKGFPKDPKEATSMNLVCGKNVLIDMSIHSAYVKAIRAAQHFIYIENQYFIGSSYNWAQHKDLGANNLIPMEIALKIANKIRAGQRFAAYIVVPMWPEGVPTSTATQRILFWQHKTMQMMYEIVYKALEEVGLEGVEHPQDYLNFFCLGNREAPDGSDASFGGSPTAANTPQALSRKSRRFMIYVHSKGMIVDDEFVILGSANINQRSMEGTRDTEIAMGAYQPQHTWANKQHSPLGQIYGYRMSLWAEHIGIVEDCFTQPESLDCVRRVRSMAEYNWKQFAADDVTEMRGHLLKYPVEVERRGKVKPIPGCETFPDVGGLAIDLMENNGWITTSSIVNNNILITPCNQPPTAPCGVYRPSGNLVVQTIIRIHNMAPPQWLPFAPRSGSSNALLLHGNLDIWVYEATNLPNIDLCLSKLTDVFGSLPGKRANLGRQITQNKKTSDPYVSVSALTGMLRNLPVNTEKLEQQITQSKITSDSYVTISVSNAAIGRTYVMINNENPNWLQHFNVPVAHYAEEVQFAVKDANTVGSHLIGTVSIPAEQLYEGAKVEGSFPILVIPCLSFCEPKPQLRLSIQYTPLDRLTDFSSGVGAGPDYTGVPCTYFPLRKGGNVILYQDAHVPDGSLPSLKLDHELHYDHGKCWSDIVTAIRQARRLIYITGWSVYHKVRLVRDAGYAADCTLGDLIKSKSQEGVRVLLLVWDDPTSRNILGSDTDGLMGTHDEETRHFFSHSSVQVLLCPRAGGGRESWAKQRETETIYTHHQKTVIVDADAGNSRRKIIAFLGGLDLCDGRYDTPNHSLFKTLQTLHKDDYHNPNFTGPTDGCPRQPWHDMHCKIDGPAAYDVLTNFEQRWSDTSRRQKTKKEIESSDDALLRMERLPDIVGMDEVTFVSEDDPETWHVQIFRSIDSNSVKGFPEDPKDATSKNLVCGKNVLIDMSIHSAYVKAIRAAQHFIYLENQYFLGSSYNWPQNKDLGANNLIPMEIALKIANKIRAGERFAAYIVIPMWPEGAPAGPATQRILFWQHKTMQMMYKIVSKALEEVGLEGVEHPQDYLNFFCLGNREAPDENDTKAPDWTDIFFGGTPLAPNTPQALMKKSRRFMIYVHSKGMIVDDEFVILGSANINQRSLEGSRDTEIAMGAYQPQHTWATKQSSPHGQVYGYRMSLWAEHIGVVEDCFGQPESLDCVRKVRSIAECNWKQFAADEVTEMKSHLLKYPVQVETNGKVKPIPGCETFPDLGGNICGRFCMIQENLTT</sequence>
<feature type="compositionally biased region" description="Pro residues" evidence="11">
    <location>
        <begin position="18"/>
        <end position="75"/>
    </location>
</feature>
<accession>A0A4Y7KIQ4</accession>
<feature type="domain" description="C2" evidence="12">
    <location>
        <begin position="1158"/>
        <end position="1336"/>
    </location>
</feature>
<feature type="domain" description="PLD phosphodiesterase" evidence="13">
    <location>
        <begin position="1880"/>
        <end position="1907"/>
    </location>
</feature>
<feature type="domain" description="PLD phosphodiesterase" evidence="13">
    <location>
        <begin position="628"/>
        <end position="663"/>
    </location>
</feature>
<dbReference type="OMA" id="NREAPDE"/>
<feature type="domain" description="PLD phosphodiesterase" evidence="13">
    <location>
        <begin position="1538"/>
        <end position="1573"/>
    </location>
</feature>
<feature type="compositionally biased region" description="Pro residues" evidence="11">
    <location>
        <begin position="102"/>
        <end position="120"/>
    </location>
</feature>
<evidence type="ECO:0000256" key="11">
    <source>
        <dbReference type="SAM" id="MobiDB-lite"/>
    </source>
</evidence>
<dbReference type="PANTHER" id="PTHR18896:SF65">
    <property type="entry name" value="PHOSPHOLIPASE D BETA 1"/>
    <property type="match status" value="1"/>
</dbReference>
<dbReference type="Proteomes" id="UP000316621">
    <property type="component" value="Chromosome 8"/>
</dbReference>
<dbReference type="SMART" id="SM00155">
    <property type="entry name" value="PLDc"/>
    <property type="match status" value="4"/>
</dbReference>
<keyword evidence="6" id="KW-0677">Repeat</keyword>
<keyword evidence="9" id="KW-0442">Lipid degradation</keyword>
<dbReference type="InterPro" id="IPR035892">
    <property type="entry name" value="C2_domain_sf"/>
</dbReference>
<dbReference type="STRING" id="3469.A0A4Y7KIQ4"/>
<feature type="domain" description="PLD phosphodiesterase" evidence="13">
    <location>
        <begin position="962"/>
        <end position="989"/>
    </location>
</feature>
<dbReference type="FunFam" id="3.30.870.10:FF:000025">
    <property type="entry name" value="Phospholipase D delta"/>
    <property type="match status" value="2"/>
</dbReference>
<keyword evidence="7" id="KW-0378">Hydrolase</keyword>
<name>A0A4Y7KIQ4_PAPSO</name>
<keyword evidence="10" id="KW-0443">Lipid metabolism</keyword>
<evidence type="ECO:0000256" key="1">
    <source>
        <dbReference type="ARBA" id="ARBA00000798"/>
    </source>
</evidence>
<feature type="compositionally biased region" description="Low complexity" evidence="11">
    <location>
        <begin position="198"/>
        <end position="227"/>
    </location>
</feature>
<dbReference type="Gene3D" id="2.60.40.150">
    <property type="entry name" value="C2 domain"/>
    <property type="match status" value="2"/>
</dbReference>
<comment type="cofactor">
    <cofactor evidence="2">
        <name>Ca(2+)</name>
        <dbReference type="ChEBI" id="CHEBI:29108"/>
    </cofactor>
</comment>
<dbReference type="Pfam" id="PF00168">
    <property type="entry name" value="C2"/>
    <property type="match status" value="2"/>
</dbReference>
<dbReference type="CDD" id="cd04015">
    <property type="entry name" value="C2_plant_PLD"/>
    <property type="match status" value="2"/>
</dbReference>
<dbReference type="Pfam" id="PF12357">
    <property type="entry name" value="PLD_C"/>
    <property type="match status" value="2"/>
</dbReference>
<feature type="compositionally biased region" description="Basic and acidic residues" evidence="11">
    <location>
        <begin position="158"/>
        <end position="167"/>
    </location>
</feature>
<protein>
    <recommendedName>
        <fullName evidence="4">phospholipase D</fullName>
        <ecNumber evidence="4">3.1.4.4</ecNumber>
    </recommendedName>
</protein>
<evidence type="ECO:0000259" key="13">
    <source>
        <dbReference type="PROSITE" id="PS50035"/>
    </source>
</evidence>
<keyword evidence="8" id="KW-0106">Calcium</keyword>
<comment type="catalytic activity">
    <reaction evidence="1">
        <text>a 1,2-diacyl-sn-glycero-3-phosphocholine + H2O = a 1,2-diacyl-sn-glycero-3-phosphate + choline + H(+)</text>
        <dbReference type="Rhea" id="RHEA:14445"/>
        <dbReference type="ChEBI" id="CHEBI:15354"/>
        <dbReference type="ChEBI" id="CHEBI:15377"/>
        <dbReference type="ChEBI" id="CHEBI:15378"/>
        <dbReference type="ChEBI" id="CHEBI:57643"/>
        <dbReference type="ChEBI" id="CHEBI:58608"/>
        <dbReference type="EC" id="3.1.4.4"/>
    </reaction>
</comment>
<dbReference type="GO" id="GO:0046872">
    <property type="term" value="F:metal ion binding"/>
    <property type="evidence" value="ECO:0007669"/>
    <property type="project" value="UniProtKB-KW"/>
</dbReference>
<dbReference type="EMBL" id="CM010722">
    <property type="protein sequence ID" value="RZC72737.1"/>
    <property type="molecule type" value="Genomic_DNA"/>
</dbReference>
<evidence type="ECO:0000256" key="2">
    <source>
        <dbReference type="ARBA" id="ARBA00001913"/>
    </source>
</evidence>
<keyword evidence="5" id="KW-0479">Metal-binding</keyword>
<dbReference type="EC" id="3.1.4.4" evidence="4"/>
<feature type="region of interest" description="Disordered" evidence="11">
    <location>
        <begin position="1"/>
        <end position="266"/>
    </location>
</feature>
<evidence type="ECO:0000259" key="12">
    <source>
        <dbReference type="PROSITE" id="PS50004"/>
    </source>
</evidence>
<dbReference type="Gramene" id="RZC72737">
    <property type="protein sequence ID" value="RZC72737"/>
    <property type="gene ID" value="C5167_048221"/>
</dbReference>
<proteinExistence type="inferred from homology"/>
<dbReference type="GO" id="GO:0004630">
    <property type="term" value="F:phospholipase D activity"/>
    <property type="evidence" value="ECO:0007669"/>
    <property type="project" value="UniProtKB-EC"/>
</dbReference>
<reference evidence="14 15" key="1">
    <citation type="journal article" date="2018" name="Science">
        <title>The opium poppy genome and morphinan production.</title>
        <authorList>
            <person name="Guo L."/>
            <person name="Winzer T."/>
            <person name="Yang X."/>
            <person name="Li Y."/>
            <person name="Ning Z."/>
            <person name="He Z."/>
            <person name="Teodor R."/>
            <person name="Lu Y."/>
            <person name="Bowser T.A."/>
            <person name="Graham I.A."/>
            <person name="Ye K."/>
        </authorList>
    </citation>
    <scope>NUCLEOTIDE SEQUENCE [LARGE SCALE GENOMIC DNA]</scope>
    <source>
        <strain evidence="15">cv. HN1</strain>
        <tissue evidence="14">Leaves</tissue>
    </source>
</reference>
<dbReference type="SUPFAM" id="SSF49562">
    <property type="entry name" value="C2 domain (Calcium/lipid-binding domain, CaLB)"/>
    <property type="match status" value="2"/>
</dbReference>
<dbReference type="PROSITE" id="PS50004">
    <property type="entry name" value="C2"/>
    <property type="match status" value="2"/>
</dbReference>
<dbReference type="InterPro" id="IPR015679">
    <property type="entry name" value="PLipase_D_fam"/>
</dbReference>
<dbReference type="Gene3D" id="3.30.870.10">
    <property type="entry name" value="Endonuclease Chain A"/>
    <property type="match status" value="4"/>
</dbReference>
<dbReference type="InterPro" id="IPR000008">
    <property type="entry name" value="C2_dom"/>
</dbReference>
<dbReference type="Pfam" id="PF00614">
    <property type="entry name" value="PLDc"/>
    <property type="match status" value="4"/>
</dbReference>
<dbReference type="InterPro" id="IPR001736">
    <property type="entry name" value="PLipase_D/transphosphatidylase"/>
</dbReference>
<evidence type="ECO:0000256" key="10">
    <source>
        <dbReference type="ARBA" id="ARBA00023098"/>
    </source>
</evidence>
<evidence type="ECO:0000256" key="7">
    <source>
        <dbReference type="ARBA" id="ARBA00022801"/>
    </source>
</evidence>
<dbReference type="FunFam" id="3.30.870.10:FF:000027">
    <property type="entry name" value="Phospholipase D"/>
    <property type="match status" value="2"/>
</dbReference>
<dbReference type="GO" id="GO:0005886">
    <property type="term" value="C:plasma membrane"/>
    <property type="evidence" value="ECO:0007669"/>
    <property type="project" value="TreeGrafter"/>
</dbReference>
<evidence type="ECO:0000256" key="8">
    <source>
        <dbReference type="ARBA" id="ARBA00022837"/>
    </source>
</evidence>
<feature type="domain" description="C2" evidence="12">
    <location>
        <begin position="280"/>
        <end position="427"/>
    </location>
</feature>
<keyword evidence="15" id="KW-1185">Reference proteome</keyword>
<dbReference type="PANTHER" id="PTHR18896">
    <property type="entry name" value="PHOSPHOLIPASE D"/>
    <property type="match status" value="1"/>
</dbReference>
<evidence type="ECO:0000313" key="14">
    <source>
        <dbReference type="EMBL" id="RZC72737.1"/>
    </source>
</evidence>
<organism evidence="14 15">
    <name type="scientific">Papaver somniferum</name>
    <name type="common">Opium poppy</name>
    <dbReference type="NCBI Taxonomy" id="3469"/>
    <lineage>
        <taxon>Eukaryota</taxon>
        <taxon>Viridiplantae</taxon>
        <taxon>Streptophyta</taxon>
        <taxon>Embryophyta</taxon>
        <taxon>Tracheophyta</taxon>
        <taxon>Spermatophyta</taxon>
        <taxon>Magnoliopsida</taxon>
        <taxon>Ranunculales</taxon>
        <taxon>Papaveraceae</taxon>
        <taxon>Papaveroideae</taxon>
        <taxon>Papaver</taxon>
    </lineage>
</organism>